<feature type="transmembrane region" description="Helical" evidence="2">
    <location>
        <begin position="59"/>
        <end position="78"/>
    </location>
</feature>
<evidence type="ECO:0000256" key="1">
    <source>
        <dbReference type="SAM" id="MobiDB-lite"/>
    </source>
</evidence>
<evidence type="ECO:0000313" key="3">
    <source>
        <dbReference type="EMBL" id="KAJ1918038.1"/>
    </source>
</evidence>
<feature type="compositionally biased region" description="Basic residues" evidence="1">
    <location>
        <begin position="365"/>
        <end position="383"/>
    </location>
</feature>
<feature type="region of interest" description="Disordered" evidence="1">
    <location>
        <begin position="307"/>
        <end position="403"/>
    </location>
</feature>
<feature type="compositionally biased region" description="Basic and acidic residues" evidence="1">
    <location>
        <begin position="352"/>
        <end position="364"/>
    </location>
</feature>
<name>A0A9W7ZWE8_9FUNG</name>
<dbReference type="OrthoDB" id="5557397at2759"/>
<dbReference type="EMBL" id="JANBPU010000055">
    <property type="protein sequence ID" value="KAJ1918038.1"/>
    <property type="molecule type" value="Genomic_DNA"/>
</dbReference>
<comment type="caution">
    <text evidence="3">The sequence shown here is derived from an EMBL/GenBank/DDBJ whole genome shotgun (WGS) entry which is preliminary data.</text>
</comment>
<dbReference type="Proteomes" id="UP001150538">
    <property type="component" value="Unassembled WGS sequence"/>
</dbReference>
<feature type="transmembrane region" description="Helical" evidence="2">
    <location>
        <begin position="156"/>
        <end position="176"/>
    </location>
</feature>
<keyword evidence="2" id="KW-0472">Membrane</keyword>
<feature type="transmembrane region" description="Helical" evidence="2">
    <location>
        <begin position="196"/>
        <end position="217"/>
    </location>
</feature>
<evidence type="ECO:0000256" key="2">
    <source>
        <dbReference type="SAM" id="Phobius"/>
    </source>
</evidence>
<gene>
    <name evidence="3" type="ORF">H4219_002866</name>
</gene>
<feature type="compositionally biased region" description="Low complexity" evidence="1">
    <location>
        <begin position="384"/>
        <end position="400"/>
    </location>
</feature>
<feature type="transmembrane region" description="Helical" evidence="2">
    <location>
        <begin position="262"/>
        <end position="282"/>
    </location>
</feature>
<evidence type="ECO:0000313" key="4">
    <source>
        <dbReference type="Proteomes" id="UP001150538"/>
    </source>
</evidence>
<feature type="transmembrane region" description="Helical" evidence="2">
    <location>
        <begin position="123"/>
        <end position="144"/>
    </location>
</feature>
<protein>
    <submittedName>
        <fullName evidence="3">Uncharacterized protein</fullName>
    </submittedName>
</protein>
<accession>A0A9W7ZWE8</accession>
<keyword evidence="4" id="KW-1185">Reference proteome</keyword>
<keyword evidence="2" id="KW-1133">Transmembrane helix</keyword>
<feature type="transmembrane region" description="Helical" evidence="2">
    <location>
        <begin position="85"/>
        <end position="103"/>
    </location>
</feature>
<feature type="transmembrane region" description="Helical" evidence="2">
    <location>
        <begin position="224"/>
        <end position="242"/>
    </location>
</feature>
<proteinExistence type="predicted"/>
<keyword evidence="2" id="KW-0812">Transmembrane</keyword>
<feature type="compositionally biased region" description="Basic and acidic residues" evidence="1">
    <location>
        <begin position="311"/>
        <end position="341"/>
    </location>
</feature>
<sequence>MIITTTLDTATPTTTWVTMTLDLATVTVTESAFPSVDPGNLPHQATYPLPPFSYQPSPAAGWVIGAMFGILMFLVVFVSFRGKTHVYFGGAVAAIFLMVSYFLRGAINSNAEDYEQLYWSSNILNAIGACLLSTVNFAIAAMWIEHISTNKGMSMGILGLSLLYAIVIVVIHPIGATKAFDSHNSTREEAQTILTASYSLTLAFNFLLALICIFYSVTDTAREFVAHITNLLTPALLISAWASYHLAAVNLPPNNVANTSEVLFYLLDALPLGLVLILWVIFNAPRLFNFDEKYYYSAYTRRHGHKHAPKIYHDGDPAPDDPRREEKLKNHRGELECESVAHVRSSGSSTRLECDHHAHRDTRQHSHGGGGHSHHHHHLHHQSSHGSYSHSHSHSYSQNGHSREVDIEVAMQRYM</sequence>
<reference evidence="3" key="1">
    <citation type="submission" date="2022-07" db="EMBL/GenBank/DDBJ databases">
        <title>Phylogenomic reconstructions and comparative analyses of Kickxellomycotina fungi.</title>
        <authorList>
            <person name="Reynolds N.K."/>
            <person name="Stajich J.E."/>
            <person name="Barry K."/>
            <person name="Grigoriev I.V."/>
            <person name="Crous P."/>
            <person name="Smith M.E."/>
        </authorList>
    </citation>
    <scope>NUCLEOTIDE SEQUENCE</scope>
    <source>
        <strain evidence="3">NBRC 100468</strain>
    </source>
</reference>
<dbReference type="AlphaFoldDB" id="A0A9W7ZWE8"/>
<organism evidence="3 4">
    <name type="scientific">Mycoemilia scoparia</name>
    <dbReference type="NCBI Taxonomy" id="417184"/>
    <lineage>
        <taxon>Eukaryota</taxon>
        <taxon>Fungi</taxon>
        <taxon>Fungi incertae sedis</taxon>
        <taxon>Zoopagomycota</taxon>
        <taxon>Kickxellomycotina</taxon>
        <taxon>Kickxellomycetes</taxon>
        <taxon>Kickxellales</taxon>
        <taxon>Kickxellaceae</taxon>
        <taxon>Mycoemilia</taxon>
    </lineage>
</organism>
<dbReference type="GO" id="GO:0016020">
    <property type="term" value="C:membrane"/>
    <property type="evidence" value="ECO:0007669"/>
    <property type="project" value="UniProtKB-SubCell"/>
</dbReference>